<dbReference type="AlphaFoldDB" id="A0A9P0D0M4"/>
<evidence type="ECO:0000313" key="2">
    <source>
        <dbReference type="Proteomes" id="UP001153636"/>
    </source>
</evidence>
<dbReference type="EMBL" id="OV651816">
    <property type="protein sequence ID" value="CAH1109890.1"/>
    <property type="molecule type" value="Genomic_DNA"/>
</dbReference>
<evidence type="ECO:0000313" key="1">
    <source>
        <dbReference type="EMBL" id="CAH1109890.1"/>
    </source>
</evidence>
<reference evidence="1" key="1">
    <citation type="submission" date="2022-01" db="EMBL/GenBank/DDBJ databases">
        <authorList>
            <person name="King R."/>
        </authorList>
    </citation>
    <scope>NUCLEOTIDE SEQUENCE</scope>
</reference>
<proteinExistence type="predicted"/>
<protein>
    <submittedName>
        <fullName evidence="1">Uncharacterized protein</fullName>
    </submittedName>
</protein>
<organism evidence="1 2">
    <name type="scientific">Psylliodes chrysocephalus</name>
    <dbReference type="NCBI Taxonomy" id="3402493"/>
    <lineage>
        <taxon>Eukaryota</taxon>
        <taxon>Metazoa</taxon>
        <taxon>Ecdysozoa</taxon>
        <taxon>Arthropoda</taxon>
        <taxon>Hexapoda</taxon>
        <taxon>Insecta</taxon>
        <taxon>Pterygota</taxon>
        <taxon>Neoptera</taxon>
        <taxon>Endopterygota</taxon>
        <taxon>Coleoptera</taxon>
        <taxon>Polyphaga</taxon>
        <taxon>Cucujiformia</taxon>
        <taxon>Chrysomeloidea</taxon>
        <taxon>Chrysomelidae</taxon>
        <taxon>Galerucinae</taxon>
        <taxon>Alticini</taxon>
        <taxon>Psylliodes</taxon>
    </lineage>
</organism>
<accession>A0A9P0D0M4</accession>
<dbReference type="OrthoDB" id="6795471at2759"/>
<name>A0A9P0D0M4_9CUCU</name>
<dbReference type="Proteomes" id="UP001153636">
    <property type="component" value="Chromosome 4"/>
</dbReference>
<keyword evidence="2" id="KW-1185">Reference proteome</keyword>
<gene>
    <name evidence="1" type="ORF">PSYICH_LOCUS10329</name>
</gene>
<sequence>MPEVLAVGHHLTRSMTQQDELILSTIAPTAITGDMNVNETPIDFQFASIDEKDEPTDMSEEYVQGEANEIVLDDHIYSKENIVPLSSSNSKNKRTVASQRLRTSAIAATTLAEVSRSTLDVQKEYYDKKLQLLERQVVAVENLVDFFKQRNNF</sequence>